<feature type="transmembrane region" description="Helical" evidence="6">
    <location>
        <begin position="155"/>
        <end position="176"/>
    </location>
</feature>
<dbReference type="PIRSF" id="PIRSF006648">
    <property type="entry name" value="DrrB"/>
    <property type="match status" value="1"/>
</dbReference>
<feature type="transmembrane region" description="Helical" evidence="6">
    <location>
        <begin position="40"/>
        <end position="58"/>
    </location>
</feature>
<keyword evidence="6" id="KW-1003">Cell membrane</keyword>
<reference evidence="8 9" key="1">
    <citation type="submission" date="2022-03" db="EMBL/GenBank/DDBJ databases">
        <title>Complete genome of Streptomyces rimosus ssp. rimosus R7 (=ATCC 10970).</title>
        <authorList>
            <person name="Beganovic S."/>
            <person name="Ruckert C."/>
            <person name="Busche T."/>
            <person name="Kalinowski J."/>
            <person name="Wittmann C."/>
        </authorList>
    </citation>
    <scope>NUCLEOTIDE SEQUENCE [LARGE SCALE GENOMIC DNA]</scope>
    <source>
        <strain evidence="8 9">R7</strain>
    </source>
</reference>
<sequence>MSATGIETRPGAAARTGTRDRLTALARAELTLLGRNKTTLFMALLMPLIMAFALHRAVAEMPLEKNGLSVGTALLPGTIGFVLIFAVYGTVTGALVTRREELVLKRLRCGELTDREILAGTALPTVLIGLAQCVLLVVCGGLALKVDLPRAPHLLLLGVLLGMVIVVAMAAASTAITKSAEAASLTTLPFVFVSMAGSGMVAPLDIFPDRVAAVLELLPLSPVMGLVRDGWLGEGDLTDTLKRLVIALAWAGLAVFAVRRWFRWEPRH</sequence>
<evidence type="ECO:0000256" key="2">
    <source>
        <dbReference type="ARBA" id="ARBA00022692"/>
    </source>
</evidence>
<dbReference type="GeneID" id="66856256"/>
<evidence type="ECO:0000259" key="7">
    <source>
        <dbReference type="PROSITE" id="PS51012"/>
    </source>
</evidence>
<dbReference type="Pfam" id="PF01061">
    <property type="entry name" value="ABC2_membrane"/>
    <property type="match status" value="1"/>
</dbReference>
<dbReference type="RefSeq" id="WP_003980563.1">
    <property type="nucleotide sequence ID" value="NZ_CP043497.1"/>
</dbReference>
<dbReference type="InterPro" id="IPR000412">
    <property type="entry name" value="ABC_2_transport"/>
</dbReference>
<evidence type="ECO:0000256" key="6">
    <source>
        <dbReference type="RuleBase" id="RU361157"/>
    </source>
</evidence>
<dbReference type="Proteomes" id="UP000829494">
    <property type="component" value="Chromosome"/>
</dbReference>
<dbReference type="InterPro" id="IPR052902">
    <property type="entry name" value="ABC-2_transporter"/>
</dbReference>
<gene>
    <name evidence="8" type="ORF">SRIMR7_21035</name>
</gene>
<feature type="transmembrane region" description="Helical" evidence="6">
    <location>
        <begin position="188"/>
        <end position="207"/>
    </location>
</feature>
<keyword evidence="2 6" id="KW-0812">Transmembrane</keyword>
<keyword evidence="9" id="KW-1185">Reference proteome</keyword>
<comment type="similarity">
    <text evidence="6">Belongs to the ABC-2 integral membrane protein family.</text>
</comment>
<evidence type="ECO:0000256" key="1">
    <source>
        <dbReference type="ARBA" id="ARBA00004141"/>
    </source>
</evidence>
<keyword evidence="6" id="KW-0813">Transport</keyword>
<feature type="domain" description="ABC transmembrane type-2" evidence="7">
    <location>
        <begin position="38"/>
        <end position="261"/>
    </location>
</feature>
<dbReference type="EMBL" id="CP094298">
    <property type="protein sequence ID" value="UNZ04649.1"/>
    <property type="molecule type" value="Genomic_DNA"/>
</dbReference>
<dbReference type="PANTHER" id="PTHR43027">
    <property type="entry name" value="DOXORUBICIN RESISTANCE ABC TRANSPORTER PERMEASE PROTEIN DRRC-RELATED"/>
    <property type="match status" value="1"/>
</dbReference>
<feature type="transmembrane region" description="Helical" evidence="6">
    <location>
        <begin position="117"/>
        <end position="143"/>
    </location>
</feature>
<organism evidence="8 9">
    <name type="scientific">Streptomyces rimosus subsp. rimosus</name>
    <dbReference type="NCBI Taxonomy" id="132474"/>
    <lineage>
        <taxon>Bacteria</taxon>
        <taxon>Bacillati</taxon>
        <taxon>Actinomycetota</taxon>
        <taxon>Actinomycetes</taxon>
        <taxon>Kitasatosporales</taxon>
        <taxon>Streptomycetaceae</taxon>
        <taxon>Streptomyces</taxon>
    </lineage>
</organism>
<name>A0ABY3Z3G4_STRRM</name>
<feature type="transmembrane region" description="Helical" evidence="6">
    <location>
        <begin position="78"/>
        <end position="96"/>
    </location>
</feature>
<dbReference type="PANTHER" id="PTHR43027:SF2">
    <property type="entry name" value="TRANSPORT PERMEASE PROTEIN"/>
    <property type="match status" value="1"/>
</dbReference>
<keyword evidence="3 6" id="KW-1133">Transmembrane helix</keyword>
<dbReference type="InterPro" id="IPR013525">
    <property type="entry name" value="ABC2_TM"/>
</dbReference>
<evidence type="ECO:0000256" key="3">
    <source>
        <dbReference type="ARBA" id="ARBA00022989"/>
    </source>
</evidence>
<evidence type="ECO:0000313" key="9">
    <source>
        <dbReference type="Proteomes" id="UP000829494"/>
    </source>
</evidence>
<keyword evidence="5" id="KW-0046">Antibiotic resistance</keyword>
<proteinExistence type="inferred from homology"/>
<evidence type="ECO:0000256" key="4">
    <source>
        <dbReference type="ARBA" id="ARBA00023136"/>
    </source>
</evidence>
<keyword evidence="4 6" id="KW-0472">Membrane</keyword>
<protein>
    <recommendedName>
        <fullName evidence="6">Transport permease protein</fullName>
    </recommendedName>
</protein>
<feature type="transmembrane region" description="Helical" evidence="6">
    <location>
        <begin position="244"/>
        <end position="262"/>
    </location>
</feature>
<comment type="subcellular location">
    <subcellularLocation>
        <location evidence="6">Cell membrane</location>
        <topology evidence="6">Multi-pass membrane protein</topology>
    </subcellularLocation>
    <subcellularLocation>
        <location evidence="1">Membrane</location>
        <topology evidence="1">Multi-pass membrane protein</topology>
    </subcellularLocation>
</comment>
<dbReference type="InterPro" id="IPR047817">
    <property type="entry name" value="ABC2_TM_bact-type"/>
</dbReference>
<evidence type="ECO:0000313" key="8">
    <source>
        <dbReference type="EMBL" id="UNZ04649.1"/>
    </source>
</evidence>
<accession>A0ABY3Z3G4</accession>
<dbReference type="PROSITE" id="PS51012">
    <property type="entry name" value="ABC_TM2"/>
    <property type="match status" value="1"/>
</dbReference>
<evidence type="ECO:0000256" key="5">
    <source>
        <dbReference type="ARBA" id="ARBA00023251"/>
    </source>
</evidence>